<keyword evidence="3" id="KW-1185">Reference proteome</keyword>
<feature type="transmembrane region" description="Helical" evidence="1">
    <location>
        <begin position="83"/>
        <end position="102"/>
    </location>
</feature>
<proteinExistence type="predicted"/>
<organism evidence="2 3">
    <name type="scientific">Phascolomyces articulosus</name>
    <dbReference type="NCBI Taxonomy" id="60185"/>
    <lineage>
        <taxon>Eukaryota</taxon>
        <taxon>Fungi</taxon>
        <taxon>Fungi incertae sedis</taxon>
        <taxon>Mucoromycota</taxon>
        <taxon>Mucoromycotina</taxon>
        <taxon>Mucoromycetes</taxon>
        <taxon>Mucorales</taxon>
        <taxon>Lichtheimiaceae</taxon>
        <taxon>Phascolomyces</taxon>
    </lineage>
</organism>
<accession>A0AAD5P8Y4</accession>
<evidence type="ECO:0000256" key="1">
    <source>
        <dbReference type="SAM" id="Phobius"/>
    </source>
</evidence>
<reference evidence="2" key="2">
    <citation type="submission" date="2023-02" db="EMBL/GenBank/DDBJ databases">
        <authorList>
            <consortium name="DOE Joint Genome Institute"/>
            <person name="Mondo S.J."/>
            <person name="Chang Y."/>
            <person name="Wang Y."/>
            <person name="Ahrendt S."/>
            <person name="Andreopoulos W."/>
            <person name="Barry K."/>
            <person name="Beard J."/>
            <person name="Benny G.L."/>
            <person name="Blankenship S."/>
            <person name="Bonito G."/>
            <person name="Cuomo C."/>
            <person name="Desiro A."/>
            <person name="Gervers K.A."/>
            <person name="Hundley H."/>
            <person name="Kuo A."/>
            <person name="LaButti K."/>
            <person name="Lang B.F."/>
            <person name="Lipzen A."/>
            <person name="O'Donnell K."/>
            <person name="Pangilinan J."/>
            <person name="Reynolds N."/>
            <person name="Sandor L."/>
            <person name="Smith M.W."/>
            <person name="Tsang A."/>
            <person name="Grigoriev I.V."/>
            <person name="Stajich J.E."/>
            <person name="Spatafora J.W."/>
        </authorList>
    </citation>
    <scope>NUCLEOTIDE SEQUENCE</scope>
    <source>
        <strain evidence="2">RSA 2281</strain>
    </source>
</reference>
<keyword evidence="1" id="KW-0472">Membrane</keyword>
<keyword evidence="1" id="KW-0812">Transmembrane</keyword>
<evidence type="ECO:0000313" key="2">
    <source>
        <dbReference type="EMBL" id="KAI9248006.1"/>
    </source>
</evidence>
<dbReference type="Proteomes" id="UP001209540">
    <property type="component" value="Unassembled WGS sequence"/>
</dbReference>
<dbReference type="AlphaFoldDB" id="A0AAD5P8Y4"/>
<name>A0AAD5P8Y4_9FUNG</name>
<comment type="caution">
    <text evidence="2">The sequence shown here is derived from an EMBL/GenBank/DDBJ whole genome shotgun (WGS) entry which is preliminary data.</text>
</comment>
<evidence type="ECO:0000313" key="3">
    <source>
        <dbReference type="Proteomes" id="UP001209540"/>
    </source>
</evidence>
<keyword evidence="1" id="KW-1133">Transmembrane helix</keyword>
<dbReference type="EMBL" id="JAIXMP010000040">
    <property type="protein sequence ID" value="KAI9248006.1"/>
    <property type="molecule type" value="Genomic_DNA"/>
</dbReference>
<feature type="transmembrane region" description="Helical" evidence="1">
    <location>
        <begin position="18"/>
        <end position="39"/>
    </location>
</feature>
<protein>
    <submittedName>
        <fullName evidence="2">Uncharacterized protein</fullName>
    </submittedName>
</protein>
<sequence>MDSHVVIGVLGKVSPIQIILFMSIPFFFHWGYCVAVLHFRRITKNLDQRTKDGEQPVYMGTDVRRVKCQAKLTDLMLCNSSQFLGAFTIEHAFLCIGVAMYIKVVRGND</sequence>
<reference evidence="2" key="1">
    <citation type="journal article" date="2022" name="IScience">
        <title>Evolution of zygomycete secretomes and the origins of terrestrial fungal ecologies.</title>
        <authorList>
            <person name="Chang Y."/>
            <person name="Wang Y."/>
            <person name="Mondo S."/>
            <person name="Ahrendt S."/>
            <person name="Andreopoulos W."/>
            <person name="Barry K."/>
            <person name="Beard J."/>
            <person name="Benny G.L."/>
            <person name="Blankenship S."/>
            <person name="Bonito G."/>
            <person name="Cuomo C."/>
            <person name="Desiro A."/>
            <person name="Gervers K.A."/>
            <person name="Hundley H."/>
            <person name="Kuo A."/>
            <person name="LaButti K."/>
            <person name="Lang B.F."/>
            <person name="Lipzen A."/>
            <person name="O'Donnell K."/>
            <person name="Pangilinan J."/>
            <person name="Reynolds N."/>
            <person name="Sandor L."/>
            <person name="Smith M.E."/>
            <person name="Tsang A."/>
            <person name="Grigoriev I.V."/>
            <person name="Stajich J.E."/>
            <person name="Spatafora J.W."/>
        </authorList>
    </citation>
    <scope>NUCLEOTIDE SEQUENCE</scope>
    <source>
        <strain evidence="2">RSA 2281</strain>
    </source>
</reference>
<gene>
    <name evidence="2" type="ORF">BDA99DRAFT_542734</name>
</gene>